<keyword evidence="2" id="KW-1185">Reference proteome</keyword>
<organism evidence="1 2">
    <name type="scientific">Phytophthora megakarya</name>
    <dbReference type="NCBI Taxonomy" id="4795"/>
    <lineage>
        <taxon>Eukaryota</taxon>
        <taxon>Sar</taxon>
        <taxon>Stramenopiles</taxon>
        <taxon>Oomycota</taxon>
        <taxon>Peronosporomycetes</taxon>
        <taxon>Peronosporales</taxon>
        <taxon>Peronosporaceae</taxon>
        <taxon>Phytophthora</taxon>
    </lineage>
</organism>
<sequence>MAAIVKAKRAESTKEVATKLETDLVLNYVTIFKGAKYQGKDIDDVLMKGFGGEKNVLTSIGVAMKKPLTTTKVAELKTLETKMFVKYVERQMSTNLDLPLDGGLTTIMSSKYLGKLDRAITRMSSKFPDNDLSFIRVLRAKYDDQAVAKAIVDGKAAEGSKDIVQKLQQQYLEALGKEGKSIDDFVKLLNNFE</sequence>
<evidence type="ECO:0000313" key="1">
    <source>
        <dbReference type="EMBL" id="OWZ21368.1"/>
    </source>
</evidence>
<comment type="caution">
    <text evidence="1">The sequence shown here is derived from an EMBL/GenBank/DDBJ whole genome shotgun (WGS) entry which is preliminary data.</text>
</comment>
<dbReference type="EMBL" id="NBNE01000233">
    <property type="protein sequence ID" value="OWZ21368.1"/>
    <property type="molecule type" value="Genomic_DNA"/>
</dbReference>
<evidence type="ECO:0000313" key="2">
    <source>
        <dbReference type="Proteomes" id="UP000198211"/>
    </source>
</evidence>
<dbReference type="STRING" id="4795.A0A225WWD2"/>
<proteinExistence type="predicted"/>
<dbReference type="Proteomes" id="UP000198211">
    <property type="component" value="Unassembled WGS sequence"/>
</dbReference>
<reference evidence="2" key="1">
    <citation type="submission" date="2017-03" db="EMBL/GenBank/DDBJ databases">
        <title>Phytopthora megakarya and P. palmivora, two closely related causual agents of cacao black pod achieved similar genome size and gene model numbers by different mechanisms.</title>
        <authorList>
            <person name="Ali S."/>
            <person name="Shao J."/>
            <person name="Larry D.J."/>
            <person name="Kronmiller B."/>
            <person name="Shen D."/>
            <person name="Strem M.D."/>
            <person name="Melnick R.L."/>
            <person name="Guiltinan M.J."/>
            <person name="Tyler B.M."/>
            <person name="Meinhardt L.W."/>
            <person name="Bailey B.A."/>
        </authorList>
    </citation>
    <scope>NUCLEOTIDE SEQUENCE [LARGE SCALE GENOMIC DNA]</scope>
    <source>
        <strain evidence="2">zdho120</strain>
    </source>
</reference>
<protein>
    <recommendedName>
        <fullName evidence="3">RxLR effector protein</fullName>
    </recommendedName>
</protein>
<accession>A0A225WWD2</accession>
<gene>
    <name evidence="1" type="ORF">PHMEG_0004108</name>
</gene>
<evidence type="ECO:0008006" key="3">
    <source>
        <dbReference type="Google" id="ProtNLM"/>
    </source>
</evidence>
<dbReference type="AlphaFoldDB" id="A0A225WWD2"/>
<name>A0A225WWD2_9STRA</name>